<dbReference type="EMBL" id="VTEV01000001">
    <property type="protein sequence ID" value="TYS70843.1"/>
    <property type="molecule type" value="Genomic_DNA"/>
</dbReference>
<organism evidence="2 3">
    <name type="scientific">Sutcliffiella horikoshii</name>
    <dbReference type="NCBI Taxonomy" id="79883"/>
    <lineage>
        <taxon>Bacteria</taxon>
        <taxon>Bacillati</taxon>
        <taxon>Bacillota</taxon>
        <taxon>Bacilli</taxon>
        <taxon>Bacillales</taxon>
        <taxon>Bacillaceae</taxon>
        <taxon>Sutcliffiella</taxon>
    </lineage>
</organism>
<proteinExistence type="predicted"/>
<dbReference type="Proteomes" id="UP000322524">
    <property type="component" value="Unassembled WGS sequence"/>
</dbReference>
<dbReference type="Pfam" id="PF11575">
    <property type="entry name" value="FhuF_C"/>
    <property type="match status" value="1"/>
</dbReference>
<evidence type="ECO:0000313" key="2">
    <source>
        <dbReference type="EMBL" id="TYS70843.1"/>
    </source>
</evidence>
<comment type="caution">
    <text evidence="2">The sequence shown here is derived from an EMBL/GenBank/DDBJ whole genome shotgun (WGS) entry which is preliminary data.</text>
</comment>
<dbReference type="STRING" id="79883.GCA_001636495_03285"/>
<protein>
    <submittedName>
        <fullName evidence="2">(2Fe-2S)-binding protein</fullName>
    </submittedName>
</protein>
<gene>
    <name evidence="2" type="ORF">FZC76_02810</name>
</gene>
<feature type="domain" description="Ferric siderophore reductase C-terminal" evidence="1">
    <location>
        <begin position="237"/>
        <end position="255"/>
    </location>
</feature>
<dbReference type="GO" id="GO:0051537">
    <property type="term" value="F:2 iron, 2 sulfur cluster binding"/>
    <property type="evidence" value="ECO:0007669"/>
    <property type="project" value="InterPro"/>
</dbReference>
<sequence length="276" mass="32810">MLSAFFYKRRENMDPQEQGWTWDQMENFFYISNQEKTNVVWECRISELRNPDILQNLLDLYGEGIKATTKDVTVMYLAGWFGYLCGAMHFMSSDGWNVTPENINLQLYKNQRGKMLISFIIHSRNLTEQRDKEWVEAFYKEIMNPIYKQMHSMSDSNHLLHMWYQATHSLYWISDRMKHSILPERYMLQYEKNMEKFKGGNPSSCMGMNTENHPYAKKLIFIENPWDLNDPLPLKPSCCLAYQTEGGHLCYTCPRMKKSERQDKFHKVLAEHSTTS</sequence>
<name>A0A5D4T5J9_9BACI</name>
<evidence type="ECO:0000313" key="3">
    <source>
        <dbReference type="Proteomes" id="UP000322524"/>
    </source>
</evidence>
<evidence type="ECO:0000259" key="1">
    <source>
        <dbReference type="Pfam" id="PF11575"/>
    </source>
</evidence>
<dbReference type="InterPro" id="IPR024726">
    <property type="entry name" value="FhuF_C"/>
</dbReference>
<dbReference type="AlphaFoldDB" id="A0A5D4T5J9"/>
<dbReference type="OrthoDB" id="2819999at2"/>
<accession>A0A5D4T5J9</accession>
<reference evidence="2 3" key="1">
    <citation type="submission" date="2019-08" db="EMBL/GenBank/DDBJ databases">
        <title>Bacillus genomes from the desert of Cuatro Cienegas, Coahuila.</title>
        <authorList>
            <person name="Olmedo-Alvarez G."/>
        </authorList>
    </citation>
    <scope>NUCLEOTIDE SEQUENCE [LARGE SCALE GENOMIC DNA]</scope>
    <source>
        <strain evidence="2 3">CH28_1T</strain>
    </source>
</reference>